<dbReference type="GO" id="GO:0007165">
    <property type="term" value="P:signal transduction"/>
    <property type="evidence" value="ECO:0007669"/>
    <property type="project" value="UniProtKB-KW"/>
</dbReference>
<dbReference type="Proteomes" id="UP000273083">
    <property type="component" value="Unassembled WGS sequence"/>
</dbReference>
<accession>A0A3N1XB28</accession>
<keyword evidence="4" id="KW-0175">Coiled coil</keyword>
<dbReference type="PANTHER" id="PTHR32089">
    <property type="entry name" value="METHYL-ACCEPTING CHEMOTAXIS PROTEIN MCPB"/>
    <property type="match status" value="1"/>
</dbReference>
<keyword evidence="8" id="KW-1185">Reference proteome</keyword>
<dbReference type="GO" id="GO:0004888">
    <property type="term" value="F:transmembrane signaling receptor activity"/>
    <property type="evidence" value="ECO:0007669"/>
    <property type="project" value="InterPro"/>
</dbReference>
<feature type="compositionally biased region" description="Basic and acidic residues" evidence="5">
    <location>
        <begin position="9"/>
        <end position="20"/>
    </location>
</feature>
<feature type="domain" description="Methyl-accepting transducer" evidence="6">
    <location>
        <begin position="43"/>
        <end position="279"/>
    </location>
</feature>
<evidence type="ECO:0000256" key="1">
    <source>
        <dbReference type="ARBA" id="ARBA00023224"/>
    </source>
</evidence>
<dbReference type="RefSeq" id="WP_123610532.1">
    <property type="nucleotide sequence ID" value="NZ_RJVG01000012.1"/>
</dbReference>
<sequence>MFLNKKKKTDISERPDDNNKTSESVINKGFSQFLNFVDSTKKLLKDTTKQHTRVNKQHDDLAHLTENVQEHMNVISRLTDETSKATEKLSDEGKSLKQITNETVKMSQEGKAAIEEMVEIIKILENENKNSRNMINELVNKFGKVNEVVDLINNIANQTNLLALNAAIEAARAGEHGKGFSVVAGEVKILAEQTKNSTKDISGLINSISAEAKNVRNNSERSIEVIKKGVSTSSNAIEKIESSLLSVSKVDDEVKKVIAILHTQQAHTLNMIEQIVKVDDILKITTKAITSHIEEANVVDHYLEDASKKIGEFENIMNGSRHNFI</sequence>
<feature type="region of interest" description="Disordered" evidence="5">
    <location>
        <begin position="1"/>
        <end position="23"/>
    </location>
</feature>
<dbReference type="InterPro" id="IPR004090">
    <property type="entry name" value="Chemotax_Me-accpt_rcpt"/>
</dbReference>
<evidence type="ECO:0000256" key="5">
    <source>
        <dbReference type="SAM" id="MobiDB-lite"/>
    </source>
</evidence>
<organism evidence="7 8">
    <name type="scientific">Mobilisporobacter senegalensis</name>
    <dbReference type="NCBI Taxonomy" id="1329262"/>
    <lineage>
        <taxon>Bacteria</taxon>
        <taxon>Bacillati</taxon>
        <taxon>Bacillota</taxon>
        <taxon>Clostridia</taxon>
        <taxon>Lachnospirales</taxon>
        <taxon>Lachnospiraceae</taxon>
        <taxon>Mobilisporobacter</taxon>
    </lineage>
</organism>
<dbReference type="OrthoDB" id="2542987at2"/>
<dbReference type="Pfam" id="PF00015">
    <property type="entry name" value="MCPsignal"/>
    <property type="match status" value="1"/>
</dbReference>
<evidence type="ECO:0000313" key="8">
    <source>
        <dbReference type="Proteomes" id="UP000273083"/>
    </source>
</evidence>
<dbReference type="AlphaFoldDB" id="A0A3N1XB28"/>
<feature type="coiled-coil region" evidence="4">
    <location>
        <begin position="114"/>
        <end position="141"/>
    </location>
</feature>
<proteinExistence type="inferred from homology"/>
<dbReference type="SUPFAM" id="SSF58104">
    <property type="entry name" value="Methyl-accepting chemotaxis protein (MCP) signaling domain"/>
    <property type="match status" value="1"/>
</dbReference>
<comment type="similarity">
    <text evidence="2">Belongs to the methyl-accepting chemotaxis (MCP) protein family.</text>
</comment>
<dbReference type="PRINTS" id="PR00260">
    <property type="entry name" value="CHEMTRNSDUCR"/>
</dbReference>
<dbReference type="PANTHER" id="PTHR32089:SF112">
    <property type="entry name" value="LYSOZYME-LIKE PROTEIN-RELATED"/>
    <property type="match status" value="1"/>
</dbReference>
<dbReference type="SMART" id="SM00283">
    <property type="entry name" value="MA"/>
    <property type="match status" value="1"/>
</dbReference>
<dbReference type="GO" id="GO:0006935">
    <property type="term" value="P:chemotaxis"/>
    <property type="evidence" value="ECO:0007669"/>
    <property type="project" value="InterPro"/>
</dbReference>
<evidence type="ECO:0000256" key="3">
    <source>
        <dbReference type="PROSITE-ProRule" id="PRU00284"/>
    </source>
</evidence>
<dbReference type="Gene3D" id="1.10.287.950">
    <property type="entry name" value="Methyl-accepting chemotaxis protein"/>
    <property type="match status" value="1"/>
</dbReference>
<dbReference type="GO" id="GO:0016020">
    <property type="term" value="C:membrane"/>
    <property type="evidence" value="ECO:0007669"/>
    <property type="project" value="InterPro"/>
</dbReference>
<protein>
    <submittedName>
        <fullName evidence="7">Methyl-accepting chemotaxis protein</fullName>
    </submittedName>
</protein>
<comment type="caution">
    <text evidence="7">The sequence shown here is derived from an EMBL/GenBank/DDBJ whole genome shotgun (WGS) entry which is preliminary data.</text>
</comment>
<dbReference type="PROSITE" id="PS50111">
    <property type="entry name" value="CHEMOTAXIS_TRANSDUC_2"/>
    <property type="match status" value="1"/>
</dbReference>
<dbReference type="EMBL" id="RJVG01000012">
    <property type="protein sequence ID" value="ROR23915.1"/>
    <property type="molecule type" value="Genomic_DNA"/>
</dbReference>
<keyword evidence="1 3" id="KW-0807">Transducer</keyword>
<evidence type="ECO:0000256" key="4">
    <source>
        <dbReference type="SAM" id="Coils"/>
    </source>
</evidence>
<reference evidence="7 8" key="1">
    <citation type="submission" date="2018-11" db="EMBL/GenBank/DDBJ databases">
        <title>Genomic Encyclopedia of Type Strains, Phase IV (KMG-IV): sequencing the most valuable type-strain genomes for metagenomic binning, comparative biology and taxonomic classification.</title>
        <authorList>
            <person name="Goeker M."/>
        </authorList>
    </citation>
    <scope>NUCLEOTIDE SEQUENCE [LARGE SCALE GENOMIC DNA]</scope>
    <source>
        <strain evidence="7 8">DSM 26537</strain>
    </source>
</reference>
<dbReference type="InterPro" id="IPR004089">
    <property type="entry name" value="MCPsignal_dom"/>
</dbReference>
<gene>
    <name evidence="7" type="ORF">EDD66_11246</name>
</gene>
<evidence type="ECO:0000256" key="2">
    <source>
        <dbReference type="ARBA" id="ARBA00029447"/>
    </source>
</evidence>
<evidence type="ECO:0000259" key="6">
    <source>
        <dbReference type="PROSITE" id="PS50111"/>
    </source>
</evidence>
<name>A0A3N1XB28_9FIRM</name>
<evidence type="ECO:0000313" key="7">
    <source>
        <dbReference type="EMBL" id="ROR23915.1"/>
    </source>
</evidence>